<dbReference type="SUPFAM" id="SSF50998">
    <property type="entry name" value="Quinoprotein alcohol dehydrogenase-like"/>
    <property type="match status" value="1"/>
</dbReference>
<evidence type="ECO:0000256" key="2">
    <source>
        <dbReference type="ARBA" id="ARBA00022737"/>
    </source>
</evidence>
<dbReference type="InterPro" id="IPR019775">
    <property type="entry name" value="WD40_repeat_CS"/>
</dbReference>
<evidence type="ECO:0000256" key="3">
    <source>
        <dbReference type="PROSITE-ProRule" id="PRU00221"/>
    </source>
</evidence>
<dbReference type="InterPro" id="IPR011048">
    <property type="entry name" value="Haem_d1_sf"/>
</dbReference>
<sequence>MEPLMKAQKHRPDHPIVLIVDALDECERYEDIDLLIDLFTDSSVMKLSQWKIFITSRLEIPNRRAFGKATAGSYHPVTLHELPEPVIEHDISSVLIIAACRPTVPLFIFATTMCRFIADVKFGNPDDQIQDVLAYGQTKTKSRLDSTYLPILNRLLVGMDADDRSKVIQRFKSIVGPIIMLETPLSTESLSRLLQVPRYQIDDHLMMLHSVLSIPTSSDLPVRMLHLSFKNFLTDMKNKEATDFWIDEKVTHADIASRALAFLDRELRQNMCNLPSWGTERSSIKVETINASLHPEVQYSCCYWVRHIQHAGDMLDDGGLVHKFFQTHFMHWLECLGFLGDAYGCIGHVKALQMLIDPRDGKELSLLLDDSLSFVLANASVIDATPIQLYSSLLVFAPMNSHLRKVYEKVIPDWIVLQPRVNVDWGQSLHTLECDACFISFSHDSKLVVSLDNSRHAVRIWDVDTGRCIWILECHDRSDVTMAIFSDDSTRVLSALSNGSFRVWSVRTGECIRFTKDHTEGVIHGFGSSISTFLASPVKVDIAKILKTGIYEFIRDFDLENDTARAAAFSPNAKLPGICRMVGESYYVFALNFSQDSAFFAYSGYPHTKVKIVRTNNGECVRELKHTKLIDSVVFPHDSVLLAASNGNDIWIWNFGAEKCVQVLTGHGSRIRHIAFSQDSTLLGSSSDDGTVRIWRIHTSHDHQISDQTEHLGEASCAAFSPDSALIATSNDTSLSIWDAMTGECKRAFTSAFVALSKDWRFALVRYLVKLSPPPRILRLDTGAPVQTLDVDIDRIKYAEFSPDSTLVLIATWRNNDENIESKIVIWLAETGQCVKVLAAGSGDMAAVFSPNGRLVATSTAHDISLWNTSHWCRTQNWQNMQNMQYETLNGCSRTKFSPDSTLLASSQRTMKVWHCGSGKCIFEINHQAGNRACSISNDSKFIAMHLRHGLLGYDEIQVWCMETSQRLYSIELRPAPYSYVVSAFEDNDWVRFTLDDLGLETSHGVIALSNFLPTQLNNARVLSSFCGYGISYDRTWITWNGNRLLRLPAQYQPRCSAVHLNTVMLGGVSGRVTILGFASPPPETVCKTPALVF</sequence>
<dbReference type="EMBL" id="CABFNO020001453">
    <property type="protein sequence ID" value="CAG9988699.1"/>
    <property type="molecule type" value="Genomic_DNA"/>
</dbReference>
<keyword evidence="1 3" id="KW-0853">WD repeat</keyword>
<organism evidence="5 6">
    <name type="scientific">Clonostachys byssicola</name>
    <dbReference type="NCBI Taxonomy" id="160290"/>
    <lineage>
        <taxon>Eukaryota</taxon>
        <taxon>Fungi</taxon>
        <taxon>Dikarya</taxon>
        <taxon>Ascomycota</taxon>
        <taxon>Pezizomycotina</taxon>
        <taxon>Sordariomycetes</taxon>
        <taxon>Hypocreomycetidae</taxon>
        <taxon>Hypocreales</taxon>
        <taxon>Bionectriaceae</taxon>
        <taxon>Clonostachys</taxon>
    </lineage>
</organism>
<evidence type="ECO:0000313" key="5">
    <source>
        <dbReference type="EMBL" id="CAG9988699.1"/>
    </source>
</evidence>
<dbReference type="Gene3D" id="2.130.10.10">
    <property type="entry name" value="YVTN repeat-like/Quinoprotein amine dehydrogenase"/>
    <property type="match status" value="5"/>
</dbReference>
<name>A0A9N9Y3B5_9HYPO</name>
<accession>A0A9N9Y3B5</accession>
<dbReference type="PROSITE" id="PS00678">
    <property type="entry name" value="WD_REPEATS_1"/>
    <property type="match status" value="1"/>
</dbReference>
<feature type="repeat" description="WD" evidence="3">
    <location>
        <begin position="708"/>
        <end position="748"/>
    </location>
</feature>
<dbReference type="Pfam" id="PF24883">
    <property type="entry name" value="NPHP3_N"/>
    <property type="match status" value="1"/>
</dbReference>
<dbReference type="SMART" id="SM00320">
    <property type="entry name" value="WD40"/>
    <property type="match status" value="8"/>
</dbReference>
<dbReference type="PROSITE" id="PS50294">
    <property type="entry name" value="WD_REPEATS_REGION"/>
    <property type="match status" value="1"/>
</dbReference>
<feature type="domain" description="Nephrocystin 3-like N-terminal" evidence="4">
    <location>
        <begin position="9"/>
        <end position="57"/>
    </location>
</feature>
<dbReference type="PANTHER" id="PTHR19879:SF9">
    <property type="entry name" value="TRANSCRIPTION INITIATION FACTOR TFIID SUBUNIT 5"/>
    <property type="match status" value="1"/>
</dbReference>
<dbReference type="InterPro" id="IPR056884">
    <property type="entry name" value="NPHP3-like_N"/>
</dbReference>
<dbReference type="OrthoDB" id="538223at2759"/>
<protein>
    <recommendedName>
        <fullName evidence="4">Nephrocystin 3-like N-terminal domain-containing protein</fullName>
    </recommendedName>
</protein>
<dbReference type="AlphaFoldDB" id="A0A9N9Y3B5"/>
<keyword evidence="6" id="KW-1185">Reference proteome</keyword>
<gene>
    <name evidence="5" type="ORF">CBYS24578_00018401</name>
</gene>
<evidence type="ECO:0000313" key="6">
    <source>
        <dbReference type="Proteomes" id="UP000754883"/>
    </source>
</evidence>
<keyword evidence="2" id="KW-0677">Repeat</keyword>
<dbReference type="InterPro" id="IPR011047">
    <property type="entry name" value="Quinoprotein_ADH-like_sf"/>
</dbReference>
<feature type="repeat" description="WD" evidence="3">
    <location>
        <begin position="664"/>
        <end position="705"/>
    </location>
</feature>
<dbReference type="Pfam" id="PF00400">
    <property type="entry name" value="WD40"/>
    <property type="match status" value="3"/>
</dbReference>
<dbReference type="Proteomes" id="UP000754883">
    <property type="component" value="Unassembled WGS sequence"/>
</dbReference>
<comment type="caution">
    <text evidence="5">The sequence shown here is derived from an EMBL/GenBank/DDBJ whole genome shotgun (WGS) entry which is preliminary data.</text>
</comment>
<dbReference type="InterPro" id="IPR015943">
    <property type="entry name" value="WD40/YVTN_repeat-like_dom_sf"/>
</dbReference>
<reference evidence="6" key="1">
    <citation type="submission" date="2019-06" db="EMBL/GenBank/DDBJ databases">
        <authorList>
            <person name="Broberg M."/>
        </authorList>
    </citation>
    <scope>NUCLEOTIDE SEQUENCE [LARGE SCALE GENOMIC DNA]</scope>
</reference>
<dbReference type="PROSITE" id="PS50082">
    <property type="entry name" value="WD_REPEATS_2"/>
    <property type="match status" value="2"/>
</dbReference>
<evidence type="ECO:0000259" key="4">
    <source>
        <dbReference type="Pfam" id="PF24883"/>
    </source>
</evidence>
<reference evidence="5 6" key="2">
    <citation type="submission" date="2021-10" db="EMBL/GenBank/DDBJ databases">
        <authorList>
            <person name="Piombo E."/>
        </authorList>
    </citation>
    <scope>NUCLEOTIDE SEQUENCE [LARGE SCALE GENOMIC DNA]</scope>
</reference>
<proteinExistence type="predicted"/>
<dbReference type="SUPFAM" id="SSF51004">
    <property type="entry name" value="C-terminal (heme d1) domain of cytochrome cd1-nitrite reductase"/>
    <property type="match status" value="1"/>
</dbReference>
<dbReference type="PANTHER" id="PTHR19879">
    <property type="entry name" value="TRANSCRIPTION INITIATION FACTOR TFIID"/>
    <property type="match status" value="1"/>
</dbReference>
<dbReference type="InterPro" id="IPR001680">
    <property type="entry name" value="WD40_rpt"/>
</dbReference>
<evidence type="ECO:0000256" key="1">
    <source>
        <dbReference type="ARBA" id="ARBA00022574"/>
    </source>
</evidence>